<dbReference type="Gene3D" id="3.30.70.20">
    <property type="match status" value="2"/>
</dbReference>
<accession>X1N5T8</accession>
<proteinExistence type="predicted"/>
<keyword evidence="2" id="KW-0479">Metal-binding</keyword>
<dbReference type="InterPro" id="IPR017900">
    <property type="entry name" value="4Fe4S_Fe_S_CS"/>
</dbReference>
<dbReference type="PANTHER" id="PTHR43177:SF3">
    <property type="entry name" value="PROTEIN NRFC HOMOLOG"/>
    <property type="match status" value="1"/>
</dbReference>
<keyword evidence="3" id="KW-0408">Iron</keyword>
<dbReference type="PROSITE" id="PS00198">
    <property type="entry name" value="4FE4S_FER_1"/>
    <property type="match status" value="1"/>
</dbReference>
<feature type="domain" description="4Fe-4S ferredoxin-type" evidence="5">
    <location>
        <begin position="47"/>
        <end position="79"/>
    </location>
</feature>
<evidence type="ECO:0000313" key="6">
    <source>
        <dbReference type="EMBL" id="GAI22220.1"/>
    </source>
</evidence>
<organism evidence="6">
    <name type="scientific">marine sediment metagenome</name>
    <dbReference type="NCBI Taxonomy" id="412755"/>
    <lineage>
        <taxon>unclassified sequences</taxon>
        <taxon>metagenomes</taxon>
        <taxon>ecological metagenomes</taxon>
    </lineage>
</organism>
<comment type="caution">
    <text evidence="6">The sequence shown here is derived from an EMBL/GenBank/DDBJ whole genome shotgun (WGS) entry which is preliminary data.</text>
</comment>
<dbReference type="PANTHER" id="PTHR43177">
    <property type="entry name" value="PROTEIN NRFC"/>
    <property type="match status" value="1"/>
</dbReference>
<keyword evidence="4" id="KW-0411">Iron-sulfur</keyword>
<evidence type="ECO:0000256" key="2">
    <source>
        <dbReference type="ARBA" id="ARBA00022723"/>
    </source>
</evidence>
<feature type="domain" description="4Fe-4S ferredoxin-type" evidence="5">
    <location>
        <begin position="81"/>
        <end position="110"/>
    </location>
</feature>
<dbReference type="AlphaFoldDB" id="X1N5T8"/>
<evidence type="ECO:0000259" key="5">
    <source>
        <dbReference type="PROSITE" id="PS51379"/>
    </source>
</evidence>
<dbReference type="InterPro" id="IPR017896">
    <property type="entry name" value="4Fe4S_Fe-S-bd"/>
</dbReference>
<dbReference type="CDD" id="cd10550">
    <property type="entry name" value="DMSOR_beta_like"/>
    <property type="match status" value="1"/>
</dbReference>
<dbReference type="InterPro" id="IPR050954">
    <property type="entry name" value="ET_IronSulfur_Cluster-Binding"/>
</dbReference>
<dbReference type="Pfam" id="PF13247">
    <property type="entry name" value="Fer4_11"/>
    <property type="match status" value="1"/>
</dbReference>
<gene>
    <name evidence="6" type="ORF">S06H3_25537</name>
</gene>
<keyword evidence="1" id="KW-0004">4Fe-4S</keyword>
<protein>
    <recommendedName>
        <fullName evidence="5">4Fe-4S ferredoxin-type domain-containing protein</fullName>
    </recommendedName>
</protein>
<dbReference type="GO" id="GO:0046872">
    <property type="term" value="F:metal ion binding"/>
    <property type="evidence" value="ECO:0007669"/>
    <property type="project" value="UniProtKB-KW"/>
</dbReference>
<evidence type="ECO:0000256" key="1">
    <source>
        <dbReference type="ARBA" id="ARBA00022485"/>
    </source>
</evidence>
<dbReference type="EMBL" id="BARV01014708">
    <property type="protein sequence ID" value="GAI22220.1"/>
    <property type="molecule type" value="Genomic_DNA"/>
</dbReference>
<reference evidence="6" key="1">
    <citation type="journal article" date="2014" name="Front. Microbiol.">
        <title>High frequency of phylogenetically diverse reductive dehalogenase-homologous genes in deep subseafloor sedimentary metagenomes.</title>
        <authorList>
            <person name="Kawai M."/>
            <person name="Futagami T."/>
            <person name="Toyoda A."/>
            <person name="Takaki Y."/>
            <person name="Nishi S."/>
            <person name="Hori S."/>
            <person name="Arai W."/>
            <person name="Tsubouchi T."/>
            <person name="Morono Y."/>
            <person name="Uchiyama I."/>
            <person name="Ito T."/>
            <person name="Fujiyama A."/>
            <person name="Inagaki F."/>
            <person name="Takami H."/>
        </authorList>
    </citation>
    <scope>NUCLEOTIDE SEQUENCE</scope>
    <source>
        <strain evidence="6">Expedition CK06-06</strain>
    </source>
</reference>
<sequence length="164" mass="18306">MEHLGKHRYIVCDPDKCVGCQWCEFICSLEKTGAFNPLKARIRNVRIEPVITMSVACRLCEDPPCVAACPHKALTQSADTGLIIIDDDKCDGCGWCIESCEFGAIILDAAEKTVRICDLCKDLEKPKCVEFCPKEALTLSTPEEVAQKMRREVVEKLLEELVKS</sequence>
<dbReference type="GO" id="GO:0051539">
    <property type="term" value="F:4 iron, 4 sulfur cluster binding"/>
    <property type="evidence" value="ECO:0007669"/>
    <property type="project" value="UniProtKB-KW"/>
</dbReference>
<evidence type="ECO:0000256" key="4">
    <source>
        <dbReference type="ARBA" id="ARBA00023014"/>
    </source>
</evidence>
<dbReference type="PROSITE" id="PS51379">
    <property type="entry name" value="4FE4S_FER_2"/>
    <property type="match status" value="3"/>
</dbReference>
<name>X1N5T8_9ZZZZ</name>
<dbReference type="SUPFAM" id="SSF54862">
    <property type="entry name" value="4Fe-4S ferredoxins"/>
    <property type="match status" value="1"/>
</dbReference>
<feature type="domain" description="4Fe-4S ferredoxin-type" evidence="5">
    <location>
        <begin position="7"/>
        <end position="38"/>
    </location>
</feature>
<evidence type="ECO:0000256" key="3">
    <source>
        <dbReference type="ARBA" id="ARBA00023004"/>
    </source>
</evidence>